<proteinExistence type="inferred from homology"/>
<dbReference type="InterPro" id="IPR000620">
    <property type="entry name" value="EamA_dom"/>
</dbReference>
<dbReference type="GO" id="GO:0005886">
    <property type="term" value="C:plasma membrane"/>
    <property type="evidence" value="ECO:0007669"/>
    <property type="project" value="TreeGrafter"/>
</dbReference>
<dbReference type="Pfam" id="PF00892">
    <property type="entry name" value="EamA"/>
    <property type="match status" value="1"/>
</dbReference>
<dbReference type="Proteomes" id="UP000546642">
    <property type="component" value="Unassembled WGS sequence"/>
</dbReference>
<evidence type="ECO:0000313" key="5">
    <source>
        <dbReference type="EMBL" id="MBB6171481.1"/>
    </source>
</evidence>
<reference evidence="5 6" key="1">
    <citation type="submission" date="2020-08" db="EMBL/GenBank/DDBJ databases">
        <title>Sequencing the genomes of 1000 actinobacteria strains.</title>
        <authorList>
            <person name="Klenk H.-P."/>
        </authorList>
    </citation>
    <scope>NUCLEOTIDE SEQUENCE [LARGE SCALE GENOMIC DNA]</scope>
    <source>
        <strain evidence="5 6">DSM 46659</strain>
    </source>
</reference>
<feature type="transmembrane region" description="Helical" evidence="3">
    <location>
        <begin position="106"/>
        <end position="123"/>
    </location>
</feature>
<evidence type="ECO:0000256" key="2">
    <source>
        <dbReference type="SAM" id="MobiDB-lite"/>
    </source>
</evidence>
<feature type="transmembrane region" description="Helical" evidence="3">
    <location>
        <begin position="129"/>
        <end position="147"/>
    </location>
</feature>
<feature type="domain" description="EamA" evidence="4">
    <location>
        <begin position="130"/>
        <end position="257"/>
    </location>
</feature>
<feature type="transmembrane region" description="Helical" evidence="3">
    <location>
        <begin position="55"/>
        <end position="73"/>
    </location>
</feature>
<keyword evidence="6" id="KW-1185">Reference proteome</keyword>
<protein>
    <submittedName>
        <fullName evidence="5">Inner membrane transporter RhtA</fullName>
    </submittedName>
</protein>
<dbReference type="InterPro" id="IPR037185">
    <property type="entry name" value="EmrE-like"/>
</dbReference>
<feature type="transmembrane region" description="Helical" evidence="3">
    <location>
        <begin position="189"/>
        <end position="207"/>
    </location>
</feature>
<evidence type="ECO:0000259" key="4">
    <source>
        <dbReference type="Pfam" id="PF00892"/>
    </source>
</evidence>
<comment type="similarity">
    <text evidence="1">Belongs to the EamA transporter family.</text>
</comment>
<dbReference type="SUPFAM" id="SSF103481">
    <property type="entry name" value="Multidrug resistance efflux transporter EmrE"/>
    <property type="match status" value="1"/>
</dbReference>
<dbReference type="EMBL" id="JACHDS010000001">
    <property type="protein sequence ID" value="MBB6171481.1"/>
    <property type="molecule type" value="Genomic_DNA"/>
</dbReference>
<dbReference type="PANTHER" id="PTHR22911:SF37">
    <property type="entry name" value="THREONINE_HOMOSERINE EXPORTER RHTA"/>
    <property type="match status" value="1"/>
</dbReference>
<keyword evidence="3" id="KW-1133">Transmembrane helix</keyword>
<evidence type="ECO:0000313" key="6">
    <source>
        <dbReference type="Proteomes" id="UP000546642"/>
    </source>
</evidence>
<name>A0A7W9YH85_9ACTN</name>
<feature type="transmembrane region" description="Helical" evidence="3">
    <location>
        <begin position="24"/>
        <end position="43"/>
    </location>
</feature>
<gene>
    <name evidence="5" type="ORF">HNR23_001541</name>
</gene>
<evidence type="ECO:0000256" key="1">
    <source>
        <dbReference type="ARBA" id="ARBA00007362"/>
    </source>
</evidence>
<sequence>MFALHTGSSLAVTLFDEMGSLGVTWLRLTWAALILLALGGRPLWAAFRGASKNELVTVVILGTVSAGMMAFYSESTARIDLGTATAIEFLGPLAVAVLAMRRPREFMWIAFALLGVVFLTQPWHGEADLTGVAFGLGGAAFLGFYIVYTQRVGSSFRAIHGLALSMTVASVLMAPLGVPEVAANPDPHVVLVTLGIALLFPVIPFLLEMMVLQRMSRTTYSTLASLEPAVSLVMGMVVISQHPALAQIGGIALVVIAGVGAARGDSAVTDPALSEQSVLGTERAAPDRAAARPHPDIPEPARRARGGARR</sequence>
<evidence type="ECO:0000256" key="3">
    <source>
        <dbReference type="SAM" id="Phobius"/>
    </source>
</evidence>
<keyword evidence="3" id="KW-0472">Membrane</keyword>
<organism evidence="5 6">
    <name type="scientific">Nocardiopsis mwathae</name>
    <dbReference type="NCBI Taxonomy" id="1472723"/>
    <lineage>
        <taxon>Bacteria</taxon>
        <taxon>Bacillati</taxon>
        <taxon>Actinomycetota</taxon>
        <taxon>Actinomycetes</taxon>
        <taxon>Streptosporangiales</taxon>
        <taxon>Nocardiopsidaceae</taxon>
        <taxon>Nocardiopsis</taxon>
    </lineage>
</organism>
<dbReference type="AlphaFoldDB" id="A0A7W9YH85"/>
<feature type="compositionally biased region" description="Basic and acidic residues" evidence="2">
    <location>
        <begin position="284"/>
        <end position="302"/>
    </location>
</feature>
<feature type="region of interest" description="Disordered" evidence="2">
    <location>
        <begin position="271"/>
        <end position="310"/>
    </location>
</feature>
<feature type="transmembrane region" description="Helical" evidence="3">
    <location>
        <begin position="159"/>
        <end position="177"/>
    </location>
</feature>
<feature type="transmembrane region" description="Helical" evidence="3">
    <location>
        <begin position="245"/>
        <end position="262"/>
    </location>
</feature>
<comment type="caution">
    <text evidence="5">The sequence shown here is derived from an EMBL/GenBank/DDBJ whole genome shotgun (WGS) entry which is preliminary data.</text>
</comment>
<feature type="transmembrane region" description="Helical" evidence="3">
    <location>
        <begin position="79"/>
        <end position="99"/>
    </location>
</feature>
<feature type="transmembrane region" description="Helical" evidence="3">
    <location>
        <begin position="219"/>
        <end position="239"/>
    </location>
</feature>
<accession>A0A7W9YH85</accession>
<dbReference type="PANTHER" id="PTHR22911">
    <property type="entry name" value="ACYL-MALONYL CONDENSING ENZYME-RELATED"/>
    <property type="match status" value="1"/>
</dbReference>
<dbReference type="GO" id="GO:0015565">
    <property type="term" value="F:threonine efflux transmembrane transporter activity"/>
    <property type="evidence" value="ECO:0007669"/>
    <property type="project" value="TreeGrafter"/>
</dbReference>
<keyword evidence="3" id="KW-0812">Transmembrane</keyword>